<evidence type="ECO:0000256" key="9">
    <source>
        <dbReference type="PIRSR" id="PIRSR610347-1"/>
    </source>
</evidence>
<gene>
    <name evidence="13" type="ORF">ACHAXA_000954</name>
</gene>
<feature type="region of interest" description="Disordered" evidence="12">
    <location>
        <begin position="372"/>
        <end position="398"/>
    </location>
</feature>
<dbReference type="SUPFAM" id="SSF56024">
    <property type="entry name" value="Phospholipase D/nuclease"/>
    <property type="match status" value="2"/>
</dbReference>
<feature type="binding site" evidence="10">
    <location>
        <position position="637"/>
    </location>
    <ligand>
        <name>substrate</name>
    </ligand>
</feature>
<comment type="subcellular location">
    <subcellularLocation>
        <location evidence="1">Nucleus</location>
    </subcellularLocation>
</comment>
<comment type="caution">
    <text evidence="13">The sequence shown here is derived from an EMBL/GenBank/DDBJ whole genome shotgun (WGS) entry which is preliminary data.</text>
</comment>
<keyword evidence="4" id="KW-0227">DNA damage</keyword>
<dbReference type="Pfam" id="PF06087">
    <property type="entry name" value="Tyr-DNA_phospho"/>
    <property type="match status" value="2"/>
</dbReference>
<sequence>MAFVIRVRTNAGTYRVTGLDPHTSRVSDLISSFSTASSDAYRSCNVDGMYIVDRAMFVDSRRTVELDPDGTLADRGLHRSGALVYCRVAYRDKSYPSRKGSSQFVPFHLFETTTIAGRRLGNKNDDPRATRYFRTLRQMVGMDDECGNRYVRRGYHFLFVFNFLVDISYLLEQLTPEIFHFHRVVVFYGDCGSDDGTATLMNEWRQRSRMMWSSDNTVEFVRVVPTDPPNSRTNPLRTKMRYGCHHTKMFIMGYRDEDECDGTTSNYRCRLVVQTANLTRDDIECKTQGAYCQDFPLKKDRTTTTTTTPTPTPTTIATTTTNVADTGKKDVVCGERIGKMPGAVLVDNPYKRKRAMDVIGDTGGCAATATTTAITRGRDGGGGGGSSPPPYDEDDDTPFEDELINYLESYRYMTRQTWYHDGGGNAQSWGGGYENRPMNWLRLLRQYDYSSAYVVLLPSVPGYHDSNTYNDLGYMKLRRAIMENVCPHRQDCGATTTQQQQQQQQHRAPVLCQFSSIGSLNKPWLDRFVSAIDSSSTCAYDPINDHMSGPAKGGGVDASRKVSPPLSSRMKIIWPTVEEIRNSVEGYGAGGAIPGRVANLDKDFLKPLYHRWSSSSNDDGEGNHSSLRTARHAPHIKTYVQPSDSDPNSIEWLALASHNLSIAAWGRLQKASAQGGRDDRVLFISNWELGVFMSPATLVNAIRLSAVANSKRVRMVAYPGPSSVINVDDSEDEGDENSTIILPIPYDINPTPYNASDVFWAVDRDYFGDPELE</sequence>
<keyword evidence="3" id="KW-0540">Nuclease</keyword>
<keyword evidence="5" id="KW-0378">Hydrolase</keyword>
<dbReference type="InterPro" id="IPR010347">
    <property type="entry name" value="Tdp1"/>
</dbReference>
<evidence type="ECO:0000256" key="5">
    <source>
        <dbReference type="ARBA" id="ARBA00022801"/>
    </source>
</evidence>
<dbReference type="Gene3D" id="3.30.870.10">
    <property type="entry name" value="Endonuclease Chain A"/>
    <property type="match status" value="2"/>
</dbReference>
<evidence type="ECO:0000256" key="3">
    <source>
        <dbReference type="ARBA" id="ARBA00022722"/>
    </source>
</evidence>
<feature type="site" description="Interaction with DNA" evidence="11">
    <location>
        <position position="661"/>
    </location>
</feature>
<evidence type="ECO:0000313" key="13">
    <source>
        <dbReference type="EMBL" id="KAL3807984.1"/>
    </source>
</evidence>
<dbReference type="EMBL" id="JALLPB020000562">
    <property type="protein sequence ID" value="KAL3807984.1"/>
    <property type="molecule type" value="Genomic_DNA"/>
</dbReference>
<dbReference type="Proteomes" id="UP001530377">
    <property type="component" value="Unassembled WGS sequence"/>
</dbReference>
<evidence type="ECO:0000256" key="11">
    <source>
        <dbReference type="PIRSR" id="PIRSR610347-3"/>
    </source>
</evidence>
<comment type="similarity">
    <text evidence="2">Belongs to the tyrosyl-DNA phosphodiesterase family.</text>
</comment>
<protein>
    <submittedName>
        <fullName evidence="13">Uncharacterized protein</fullName>
    </submittedName>
</protein>
<keyword evidence="14" id="KW-1185">Reference proteome</keyword>
<evidence type="ECO:0000313" key="14">
    <source>
        <dbReference type="Proteomes" id="UP001530377"/>
    </source>
</evidence>
<dbReference type="AlphaFoldDB" id="A0ABD3R4S1"/>
<evidence type="ECO:0000256" key="6">
    <source>
        <dbReference type="ARBA" id="ARBA00022839"/>
    </source>
</evidence>
<evidence type="ECO:0000256" key="12">
    <source>
        <dbReference type="SAM" id="MobiDB-lite"/>
    </source>
</evidence>
<accession>A0ABD3R4S1</accession>
<dbReference type="CDD" id="cd09123">
    <property type="entry name" value="PLDc_Tdp1_2"/>
    <property type="match status" value="1"/>
</dbReference>
<keyword evidence="6" id="KW-0269">Exonuclease</keyword>
<dbReference type="PANTHER" id="PTHR12415">
    <property type="entry name" value="TYROSYL-DNA PHOSPHODIESTERASE 1"/>
    <property type="match status" value="1"/>
</dbReference>
<reference evidence="13 14" key="1">
    <citation type="submission" date="2024-10" db="EMBL/GenBank/DDBJ databases">
        <title>Updated reference genomes for cyclostephanoid diatoms.</title>
        <authorList>
            <person name="Roberts W.R."/>
            <person name="Alverson A.J."/>
        </authorList>
    </citation>
    <scope>NUCLEOTIDE SEQUENCE [LARGE SCALE GENOMIC DNA]</scope>
    <source>
        <strain evidence="13 14">AJA228-03</strain>
    </source>
</reference>
<dbReference type="GO" id="GO:0006281">
    <property type="term" value="P:DNA repair"/>
    <property type="evidence" value="ECO:0007669"/>
    <property type="project" value="UniProtKB-KW"/>
</dbReference>
<evidence type="ECO:0000256" key="1">
    <source>
        <dbReference type="ARBA" id="ARBA00004123"/>
    </source>
</evidence>
<dbReference type="GO" id="GO:0005634">
    <property type="term" value="C:nucleus"/>
    <property type="evidence" value="ECO:0007669"/>
    <property type="project" value="UniProtKB-SubCell"/>
</dbReference>
<evidence type="ECO:0000256" key="7">
    <source>
        <dbReference type="ARBA" id="ARBA00023204"/>
    </source>
</evidence>
<organism evidence="13 14">
    <name type="scientific">Cyclostephanos tholiformis</name>
    <dbReference type="NCBI Taxonomy" id="382380"/>
    <lineage>
        <taxon>Eukaryota</taxon>
        <taxon>Sar</taxon>
        <taxon>Stramenopiles</taxon>
        <taxon>Ochrophyta</taxon>
        <taxon>Bacillariophyta</taxon>
        <taxon>Coscinodiscophyceae</taxon>
        <taxon>Thalassiosirophycidae</taxon>
        <taxon>Stephanodiscales</taxon>
        <taxon>Stephanodiscaceae</taxon>
        <taxon>Cyclostephanos</taxon>
    </lineage>
</organism>
<name>A0ABD3R4S1_9STRA</name>
<keyword evidence="7" id="KW-0234">DNA repair</keyword>
<feature type="active site" description="Proton donor/acceptor" evidence="9">
    <location>
        <position position="635"/>
    </location>
</feature>
<dbReference type="GO" id="GO:0004527">
    <property type="term" value="F:exonuclease activity"/>
    <property type="evidence" value="ECO:0007669"/>
    <property type="project" value="UniProtKB-KW"/>
</dbReference>
<evidence type="ECO:0000256" key="10">
    <source>
        <dbReference type="PIRSR" id="PIRSR610347-2"/>
    </source>
</evidence>
<keyword evidence="8" id="KW-0539">Nucleus</keyword>
<proteinExistence type="inferred from homology"/>
<evidence type="ECO:0000256" key="2">
    <source>
        <dbReference type="ARBA" id="ARBA00010205"/>
    </source>
</evidence>
<evidence type="ECO:0000256" key="4">
    <source>
        <dbReference type="ARBA" id="ARBA00022763"/>
    </source>
</evidence>
<dbReference type="PANTHER" id="PTHR12415:SF0">
    <property type="entry name" value="TYROSYL-DNA PHOSPHODIESTERASE 1"/>
    <property type="match status" value="1"/>
</dbReference>
<evidence type="ECO:0000256" key="8">
    <source>
        <dbReference type="ARBA" id="ARBA00023242"/>
    </source>
</evidence>